<dbReference type="eggNOG" id="ENOG5032U89">
    <property type="taxonomic scope" value="Bacteria"/>
</dbReference>
<name>D5BUI9_PUNMI</name>
<keyword evidence="1" id="KW-0472">Membrane</keyword>
<keyword evidence="1" id="KW-1133">Transmembrane helix</keyword>
<dbReference type="Proteomes" id="UP000007460">
    <property type="component" value="Chromosome"/>
</dbReference>
<organism evidence="2 3">
    <name type="scientific">Puniceispirillum marinum (strain IMCC1322)</name>
    <dbReference type="NCBI Taxonomy" id="488538"/>
    <lineage>
        <taxon>Bacteria</taxon>
        <taxon>Pseudomonadati</taxon>
        <taxon>Pseudomonadota</taxon>
        <taxon>Alphaproteobacteria</taxon>
        <taxon>Candidatus Puniceispirillales</taxon>
        <taxon>Candidatus Puniceispirillaceae</taxon>
        <taxon>Candidatus Puniceispirillum</taxon>
    </lineage>
</organism>
<dbReference type="EMBL" id="CP001751">
    <property type="protein sequence ID" value="ADE39936.1"/>
    <property type="molecule type" value="Genomic_DNA"/>
</dbReference>
<proteinExistence type="predicted"/>
<keyword evidence="3" id="KW-1185">Reference proteome</keyword>
<accession>D5BUI9</accession>
<feature type="transmembrane region" description="Helical" evidence="1">
    <location>
        <begin position="214"/>
        <end position="233"/>
    </location>
</feature>
<sequence length="439" mass="48823">MNLHKLIIPTTRHAVQLLSITIEDPKIKSVVCLNDSFQALPISAEYDQFVRRPTGIIEKLLGPAAYRIDVSAPITQGDSWQLGLCLAHILHHHEMFTGIHGGDGDLVIWATGAVDSKFRINPVDHVAAKIAASRDLLEKEILDGKKLVLITAHENLSTLREHIPDDWNAYGVTSIADACAAIGIDMPMDSLSKASPTASPTGAVKPKRRSQTTIYLMGVLAAAILLVGVNIPFQSLRDSYRYEAEGDLRALRMEMRKVSRQKNWVATNAYYFFEVFYLLKKSRQLEQSLKIAFQVLEDGTNDPLCDSSNTMAVNSGNLPSLPDQGCTVKFEVTSNAETNVRIWLALISHKEATEPLIMMKHGADLKPGQRFVTPPITVHNDTTRLVTAISDRSDKAWLKWLENLLKATSVERKELEIDRLTSTGIGVFQTSWQPYLELD</sequence>
<reference evidence="2 3" key="1">
    <citation type="journal article" date="2010" name="J. Bacteriol.">
        <title>Complete genome sequence of "Candidatus Puniceispirillum marinum" IMCC1322, a representative of the SAR116 clade in the Alphaproteobacteria.</title>
        <authorList>
            <person name="Oh H.M."/>
            <person name="Kwon K.K."/>
            <person name="Kang I."/>
            <person name="Kang S.G."/>
            <person name="Lee J.H."/>
            <person name="Kim S.J."/>
            <person name="Cho J.C."/>
        </authorList>
    </citation>
    <scope>NUCLEOTIDE SEQUENCE [LARGE SCALE GENOMIC DNA]</scope>
    <source>
        <strain evidence="2 3">IMCC1322</strain>
    </source>
</reference>
<dbReference type="STRING" id="488538.SAR116_1693"/>
<protein>
    <submittedName>
        <fullName evidence="2">Uncharacterized protein</fullName>
    </submittedName>
</protein>
<dbReference type="OrthoDB" id="8436543at2"/>
<evidence type="ECO:0000313" key="2">
    <source>
        <dbReference type="EMBL" id="ADE39936.1"/>
    </source>
</evidence>
<dbReference type="KEGG" id="apb:SAR116_1693"/>
<evidence type="ECO:0000313" key="3">
    <source>
        <dbReference type="Proteomes" id="UP000007460"/>
    </source>
</evidence>
<dbReference type="RefSeq" id="WP_013046563.1">
    <property type="nucleotide sequence ID" value="NC_014010.1"/>
</dbReference>
<gene>
    <name evidence="2" type="ordered locus">SAR116_1693</name>
</gene>
<dbReference type="AlphaFoldDB" id="D5BUI9"/>
<keyword evidence="1" id="KW-0812">Transmembrane</keyword>
<dbReference type="HOGENOM" id="CLU_623842_0_0_5"/>
<evidence type="ECO:0000256" key="1">
    <source>
        <dbReference type="SAM" id="Phobius"/>
    </source>
</evidence>